<reference evidence="4 5" key="1">
    <citation type="journal article" date="2014" name="Nat. Genet.">
        <title>Genome and transcriptome of the porcine whipworm Trichuris suis.</title>
        <authorList>
            <person name="Jex A.R."/>
            <person name="Nejsum P."/>
            <person name="Schwarz E.M."/>
            <person name="Hu L."/>
            <person name="Young N.D."/>
            <person name="Hall R.S."/>
            <person name="Korhonen P.K."/>
            <person name="Liao S."/>
            <person name="Thamsborg S."/>
            <person name="Xia J."/>
            <person name="Xu P."/>
            <person name="Wang S."/>
            <person name="Scheerlinck J.P."/>
            <person name="Hofmann A."/>
            <person name="Sternberg P.W."/>
            <person name="Wang J."/>
            <person name="Gasser R.B."/>
        </authorList>
    </citation>
    <scope>NUCLEOTIDE SEQUENCE [LARGE SCALE GENOMIC DNA]</scope>
    <source>
        <strain evidence="4">DCEP-RM93F</strain>
        <strain evidence="2">DCEP-RM93M</strain>
    </source>
</reference>
<dbReference type="Proteomes" id="UP000030758">
    <property type="component" value="Unassembled WGS sequence"/>
</dbReference>
<evidence type="ECO:0000313" key="3">
    <source>
        <dbReference type="EMBL" id="KFD57355.1"/>
    </source>
</evidence>
<name>A0A085NTE7_9BILA</name>
<dbReference type="AlphaFoldDB" id="A0A085NTE7"/>
<evidence type="ECO:0000313" key="2">
    <source>
        <dbReference type="EMBL" id="KFD57319.1"/>
    </source>
</evidence>
<accession>A0A085NTE7</accession>
<protein>
    <submittedName>
        <fullName evidence="4">Uncharacterized protein</fullName>
    </submittedName>
</protein>
<feature type="region of interest" description="Disordered" evidence="1">
    <location>
        <begin position="1"/>
        <end position="33"/>
    </location>
</feature>
<evidence type="ECO:0000313" key="5">
    <source>
        <dbReference type="Proteomes" id="UP000030764"/>
    </source>
</evidence>
<dbReference type="EMBL" id="KL363189">
    <property type="protein sequence ID" value="KFD57319.1"/>
    <property type="molecule type" value="Genomic_DNA"/>
</dbReference>
<proteinExistence type="predicted"/>
<dbReference type="Proteomes" id="UP000030764">
    <property type="component" value="Unassembled WGS sequence"/>
</dbReference>
<gene>
    <name evidence="2" type="ORF">M513_01830</name>
    <name evidence="3" type="ORF">M513_01866</name>
    <name evidence="4" type="ORF">M514_15147</name>
</gene>
<dbReference type="EMBL" id="KL363189">
    <property type="protein sequence ID" value="KFD57355.1"/>
    <property type="molecule type" value="Genomic_DNA"/>
</dbReference>
<keyword evidence="5" id="KW-1185">Reference proteome</keyword>
<evidence type="ECO:0000313" key="4">
    <source>
        <dbReference type="EMBL" id="KFD72743.1"/>
    </source>
</evidence>
<dbReference type="EMBL" id="KL367476">
    <property type="protein sequence ID" value="KFD72743.1"/>
    <property type="molecule type" value="Genomic_DNA"/>
</dbReference>
<evidence type="ECO:0000256" key="1">
    <source>
        <dbReference type="SAM" id="MobiDB-lite"/>
    </source>
</evidence>
<sequence length="72" mass="8443">MTTTVPEEKSKVKVNQREFQSHCRDGTEQRGKEETATTDFMELIMLLYNINLYLCNCEAIHKNGFKNVMKKK</sequence>
<organism evidence="4">
    <name type="scientific">Trichuris suis</name>
    <name type="common">pig whipworm</name>
    <dbReference type="NCBI Taxonomy" id="68888"/>
    <lineage>
        <taxon>Eukaryota</taxon>
        <taxon>Metazoa</taxon>
        <taxon>Ecdysozoa</taxon>
        <taxon>Nematoda</taxon>
        <taxon>Enoplea</taxon>
        <taxon>Dorylaimia</taxon>
        <taxon>Trichinellida</taxon>
        <taxon>Trichuridae</taxon>
        <taxon>Trichuris</taxon>
    </lineage>
</organism>